<dbReference type="RefSeq" id="WP_214432745.1">
    <property type="nucleotide sequence ID" value="NZ_CAWPUQ010000283.1"/>
</dbReference>
<dbReference type="Proteomes" id="UP000662314">
    <property type="component" value="Unassembled WGS sequence"/>
</dbReference>
<proteinExistence type="predicted"/>
<dbReference type="EMBL" id="JAECZA010000049">
    <property type="protein sequence ID" value="MBH8573927.1"/>
    <property type="molecule type" value="Genomic_DNA"/>
</dbReference>
<reference evidence="1 2" key="1">
    <citation type="journal article" date="2021" name="Int. J. Syst. Evol. Microbiol.">
        <title>Amazonocrinis nigriterrae gen. nov., sp. nov., Atlanticothrix silvestris gen. nov., sp. nov. and Dendronalium phyllosphericum gen. nov., sp. nov., nostocacean cyanobacteria from Brazilian environments.</title>
        <authorList>
            <person name="Alvarenga D.O."/>
            <person name="Andreote A.P.D."/>
            <person name="Branco L.H.Z."/>
            <person name="Delbaje E."/>
            <person name="Cruz R.B."/>
            <person name="Varani A.M."/>
            <person name="Fiore M.F."/>
        </authorList>
    </citation>
    <scope>NUCLEOTIDE SEQUENCE [LARGE SCALE GENOMIC DNA]</scope>
    <source>
        <strain evidence="1 2">CENA369</strain>
    </source>
</reference>
<protein>
    <submittedName>
        <fullName evidence="1">Uncharacterized protein</fullName>
    </submittedName>
</protein>
<organism evidence="1 2">
    <name type="scientific">Dendronalium phyllosphericum CENA369</name>
    <dbReference type="NCBI Taxonomy" id="1725256"/>
    <lineage>
        <taxon>Bacteria</taxon>
        <taxon>Bacillati</taxon>
        <taxon>Cyanobacteriota</taxon>
        <taxon>Cyanophyceae</taxon>
        <taxon>Nostocales</taxon>
        <taxon>Nostocaceae</taxon>
        <taxon>Dendronalium</taxon>
        <taxon>Dendronalium phyllosphericum</taxon>
    </lineage>
</organism>
<evidence type="ECO:0000313" key="1">
    <source>
        <dbReference type="EMBL" id="MBH8573927.1"/>
    </source>
</evidence>
<dbReference type="AlphaFoldDB" id="A0A8J7I7L4"/>
<name>A0A8J7I7L4_9NOST</name>
<comment type="caution">
    <text evidence="1">The sequence shown here is derived from an EMBL/GenBank/DDBJ whole genome shotgun (WGS) entry which is preliminary data.</text>
</comment>
<keyword evidence="2" id="KW-1185">Reference proteome</keyword>
<sequence length="93" mass="11119">MLFQRCLRRATPTHLLFRRTHLLFWRTHLLFRRTHLLFRRTHLLFWRSHLLQDLHTGNGKTNHRGHREVSALRGFPRQSVQVGKPAHTAASPL</sequence>
<accession>A0A8J7I7L4</accession>
<evidence type="ECO:0000313" key="2">
    <source>
        <dbReference type="Proteomes" id="UP000662314"/>
    </source>
</evidence>
<gene>
    <name evidence="1" type="ORF">I8752_13030</name>
</gene>